<dbReference type="EMBL" id="UOET01000530">
    <property type="protein sequence ID" value="VAW30537.1"/>
    <property type="molecule type" value="Genomic_DNA"/>
</dbReference>
<gene>
    <name evidence="3" type="ORF">MNBD_BACTEROID07-712</name>
</gene>
<dbReference type="GO" id="GO:0009244">
    <property type="term" value="P:lipopolysaccharide core region biosynthetic process"/>
    <property type="evidence" value="ECO:0007669"/>
    <property type="project" value="TreeGrafter"/>
</dbReference>
<evidence type="ECO:0000313" key="3">
    <source>
        <dbReference type="EMBL" id="VAW30537.1"/>
    </source>
</evidence>
<dbReference type="GO" id="GO:0005829">
    <property type="term" value="C:cytosol"/>
    <property type="evidence" value="ECO:0007669"/>
    <property type="project" value="TreeGrafter"/>
</dbReference>
<dbReference type="Gene3D" id="3.40.50.2000">
    <property type="entry name" value="Glycogen Phosphorylase B"/>
    <property type="match status" value="2"/>
</dbReference>
<dbReference type="PANTHER" id="PTHR30160">
    <property type="entry name" value="TETRAACYLDISACCHARIDE 4'-KINASE-RELATED"/>
    <property type="match status" value="1"/>
</dbReference>
<sequence length="341" mass="38860">MFSITLQKRKVLKKILVIRFSSIGDIILTTPVIRVLKTQVNCQLHILTKEKYRMLFVASPYVDKIHTFRNELDKVIRDLRAEDFDFVVDLHKNLRSFRVKKALKVPSASFSKANPQKWLMVNLKINRLPKEHIVDRYFQAVQPLGIKNDSKGLDYFIPEKDFINLGEYPLLKKKPFVAFAIGGQHYTKLFPIQKVVAVIDRLQQPVVLLGGKEDGKTAEQIKELCSHDGIMNACGQLNLHQSASLIRQSALVISNDTGLMHIAAAFKKPVISIWGNTIPEFGMSPYEPGEEQKVVIAQVKDLKCRPCSKIGFKKCPKGHFKCMMNQDEVFIVRAAKRFLSL</sequence>
<keyword evidence="2 3" id="KW-0808">Transferase</keyword>
<dbReference type="CDD" id="cd03789">
    <property type="entry name" value="GT9_LPS_heptosyltransferase"/>
    <property type="match status" value="1"/>
</dbReference>
<dbReference type="GO" id="GO:0008713">
    <property type="term" value="F:ADP-heptose-lipopolysaccharide heptosyltransferase activity"/>
    <property type="evidence" value="ECO:0007669"/>
    <property type="project" value="TreeGrafter"/>
</dbReference>
<protein>
    <submittedName>
        <fullName evidence="3">ADP-heptose--lipooligosaccharide heptosyltransferase II</fullName>
    </submittedName>
</protein>
<proteinExistence type="predicted"/>
<reference evidence="3" key="1">
    <citation type="submission" date="2018-06" db="EMBL/GenBank/DDBJ databases">
        <authorList>
            <person name="Zhirakovskaya E."/>
        </authorList>
    </citation>
    <scope>NUCLEOTIDE SEQUENCE</scope>
</reference>
<evidence type="ECO:0000256" key="1">
    <source>
        <dbReference type="ARBA" id="ARBA00022676"/>
    </source>
</evidence>
<dbReference type="Pfam" id="PF01075">
    <property type="entry name" value="Glyco_transf_9"/>
    <property type="match status" value="1"/>
</dbReference>
<dbReference type="AlphaFoldDB" id="A0A3B0UYI3"/>
<dbReference type="InterPro" id="IPR051199">
    <property type="entry name" value="LPS_LOS_Heptosyltrfase"/>
</dbReference>
<evidence type="ECO:0000256" key="2">
    <source>
        <dbReference type="ARBA" id="ARBA00022679"/>
    </source>
</evidence>
<dbReference type="InterPro" id="IPR002201">
    <property type="entry name" value="Glyco_trans_9"/>
</dbReference>
<accession>A0A3B0UYI3</accession>
<organism evidence="3">
    <name type="scientific">hydrothermal vent metagenome</name>
    <dbReference type="NCBI Taxonomy" id="652676"/>
    <lineage>
        <taxon>unclassified sequences</taxon>
        <taxon>metagenomes</taxon>
        <taxon>ecological metagenomes</taxon>
    </lineage>
</organism>
<keyword evidence="1" id="KW-0328">Glycosyltransferase</keyword>
<name>A0A3B0UYI3_9ZZZZ</name>
<dbReference type="SUPFAM" id="SSF53756">
    <property type="entry name" value="UDP-Glycosyltransferase/glycogen phosphorylase"/>
    <property type="match status" value="1"/>
</dbReference>